<comment type="caution">
    <text evidence="2">The sequence shown here is derived from an EMBL/GenBank/DDBJ whole genome shotgun (WGS) entry which is preliminary data.</text>
</comment>
<proteinExistence type="predicted"/>
<dbReference type="SMART" id="SM00564">
    <property type="entry name" value="PQQ"/>
    <property type="match status" value="9"/>
</dbReference>
<feature type="domain" description="Bacterial Ig-like" evidence="1">
    <location>
        <begin position="183"/>
        <end position="285"/>
    </location>
</feature>
<dbReference type="EMBL" id="JACOFW010000006">
    <property type="protein sequence ID" value="MBC3807179.1"/>
    <property type="molecule type" value="Genomic_DNA"/>
</dbReference>
<dbReference type="PANTHER" id="PTHR34677:SF3">
    <property type="entry name" value="BACTERIAL IG-LIKE DOMAIN-CONTAINING PROTEIN"/>
    <property type="match status" value="1"/>
</dbReference>
<protein>
    <submittedName>
        <fullName evidence="2">Glycosyl hydrolase</fullName>
    </submittedName>
</protein>
<feature type="domain" description="Bacterial Ig-like" evidence="1">
    <location>
        <begin position="1312"/>
        <end position="1417"/>
    </location>
</feature>
<dbReference type="InterPro" id="IPR044048">
    <property type="entry name" value="Big_12"/>
</dbReference>
<dbReference type="GO" id="GO:0016787">
    <property type="term" value="F:hydrolase activity"/>
    <property type="evidence" value="ECO:0007669"/>
    <property type="project" value="UniProtKB-KW"/>
</dbReference>
<keyword evidence="3" id="KW-1185">Reference proteome</keyword>
<sequence length="1785" mass="181684">MSRFNRSKSNDNSRDSYEEINASLIEQLPSSGELYKSEMGTPYQPGPGSPPVLLNVIALNANGPYIAGDVITIHVIFDEEMILTLNPPDTFRLELNTGGGPAFADYTGSIQTTFNNDTLVFSYTVQAGDNIADLEYVSNAALVLGNANGSTLVDADNTNPANLTLANPGAAGSLGANSDIELDTTVPTVGISLSDSALLVGDTATVTFTFNEAVTGFDNTDITGIPNGSLSAVSSGDGGITWTATYTPNASLQDATNLITVDMTGLTDFAGNAGSGNTDSGNFAIDTLRPTATIVVADNSLLVGETSLVTITFNEAVTNFSNADLTIANGTLSVVSTGDGGITWTATLTPTTSVSDTTNLITLDNTTLNDLAGNAGTGTTDSNNYAIDTVRPTATIVVADSSLLAGETSLVTITFNEAVTNFSNADLTIANGTLSVVSSGDGGITWTATLTPTTSVSDTTNLITLDNTTLEDLAGNAGTGTTDSNNYAIDTVRPTATIVVADSSLLAGETSLVTITFNEAVTNFSNADLTIANGTLSVVSTGDGGITWTATLTPTTSVSDTTNLITLDNTTLNDLAGNAGTGTTNSNNYAVETVRPTVSVTVGDTALQIGDTPTVTFTFSEAVTGFTNADLTIANGTLSPVGSSDGGITWTATLTPTLSIEDTSNLITVTNTGYANAVGNTGTGSTNSNNYAVDTLRPTATIVVADNALKVGETSLLTITFSEAVTGFDNSDLTIANGSLTAVGSSDGGITWTATLTPTASIEDTTNLISLNNTGVADAAGNTGSGTTDSNNYAIDTLRPTVAITVDDTALAIGQTATVTFTFSEAVTGLDTSDVTVANGSLSAISTADGGITWTATLTPNASVTDATNVMTLDNTAVTDLAGNAGSGTTDSQNYAIDSTRPTATIVVADTSLIVGETSLVTITFSEAVTSFDNTDLTIANGSLSAVSSGDGGVTWTATLTPTNTITDTTNLISLNNTTITDLAGNAGTGSTDSNNYAIDTVRPVLATAVTLSDSALKIGDTSTVTMTFSEAISNFTTADITSPNGVLSALVSGDGGVTWTATLTPDASISDASNVLTIDYTGLTDLAGNAGAGSATSANYAVDTVRPTLASAITISDTALRVGDTATVTFTFTEAVTSFTTADVLVENGSLSALSSADAGITWTATLTPSASTTDTSNILTLDYTGITDLAGNAGTGTELSGNYAIDTVRPTVSSNMSFADSALVIGDTSLMTIVFSEAVMGLTTGDFTVANGALSALSSSDGGITWTATLTPNASVSDTTNTISLDNTSYTDLNGNTGTGTTVSPNYTIDTLRPTATITLSDYNLGVIDTALVTFTFTEAVTGFTNADLTLPVTAPMGSLSPVSSSDGGLTWTATFTPPFGVSDASNLISLDTSGVADVAGNAGLGMIDSPNFAINTVNTAPTIGGTNAGQTTTDLMRLSPFQTISITDPDINALETAIISLDDPLKGSFTANSMALSGFYTNDAGITYLHDAATPAELQAAIRALVFEPNPARLPINASDTTTITITVEDEFGDSNTDSNTTVMITGFNSGPSDILLSDANVAQSEGPNATVGLLSAIDKNVGDTHSFTLSAANAFNDNTKFAIVGNSLKVINPALMTERNYFVMVQATDANGLSFSKKLTVSLDDDIAPYITSIETLRSPRPTITTGSYIVKFNENVTGVSLDDFFLTSGSGATAHLSSITALNGNAYRVYIDQIVGTGSLTLNLKTSGTGIADLFGNSLPAIPPAPEASLLPSSDEIAINFVATNDLLIGVQQHSSGFLL</sequence>
<feature type="domain" description="Bacterial Ig-like" evidence="1">
    <location>
        <begin position="1208"/>
        <end position="1311"/>
    </location>
</feature>
<dbReference type="Pfam" id="PF19078">
    <property type="entry name" value="Big_12"/>
    <property type="match status" value="12"/>
</dbReference>
<gene>
    <name evidence="2" type="ORF">H8K52_07450</name>
</gene>
<evidence type="ECO:0000313" key="2">
    <source>
        <dbReference type="EMBL" id="MBC3807179.1"/>
    </source>
</evidence>
<evidence type="ECO:0000259" key="1">
    <source>
        <dbReference type="Pfam" id="PF19078"/>
    </source>
</evidence>
<feature type="domain" description="Bacterial Ig-like" evidence="1">
    <location>
        <begin position="286"/>
        <end position="387"/>
    </location>
</feature>
<evidence type="ECO:0000313" key="3">
    <source>
        <dbReference type="Proteomes" id="UP000648257"/>
    </source>
</evidence>
<feature type="domain" description="Bacterial Ig-like" evidence="1">
    <location>
        <begin position="388"/>
        <end position="489"/>
    </location>
</feature>
<feature type="domain" description="Bacterial Ig-like" evidence="1">
    <location>
        <begin position="898"/>
        <end position="999"/>
    </location>
</feature>
<feature type="domain" description="Bacterial Ig-like" evidence="1">
    <location>
        <begin position="694"/>
        <end position="795"/>
    </location>
</feature>
<feature type="domain" description="Bacterial Ig-like" evidence="1">
    <location>
        <begin position="1104"/>
        <end position="1207"/>
    </location>
</feature>
<name>A0ABR6X4A7_9BURK</name>
<dbReference type="PANTHER" id="PTHR34677">
    <property type="match status" value="1"/>
</dbReference>
<keyword evidence="2" id="KW-0378">Hydrolase</keyword>
<dbReference type="RefSeq" id="WP_186922270.1">
    <property type="nucleotide sequence ID" value="NZ_JACOFW010000006.1"/>
</dbReference>
<dbReference type="InterPro" id="IPR018391">
    <property type="entry name" value="PQQ_b-propeller_rpt"/>
</dbReference>
<feature type="domain" description="Bacterial Ig-like" evidence="1">
    <location>
        <begin position="593"/>
        <end position="693"/>
    </location>
</feature>
<reference evidence="2 3" key="1">
    <citation type="submission" date="2020-08" db="EMBL/GenBank/DDBJ databases">
        <title>Novel species isolated from subtropical streams in China.</title>
        <authorList>
            <person name="Lu H."/>
        </authorList>
    </citation>
    <scope>NUCLEOTIDE SEQUENCE [LARGE SCALE GENOMIC DNA]</scope>
    <source>
        <strain evidence="2 3">KACC 16656</strain>
    </source>
</reference>
<feature type="domain" description="Bacterial Ig-like" evidence="1">
    <location>
        <begin position="796"/>
        <end position="897"/>
    </location>
</feature>
<feature type="domain" description="Bacterial Ig-like" evidence="1">
    <location>
        <begin position="490"/>
        <end position="591"/>
    </location>
</feature>
<organism evidence="2 3">
    <name type="scientific">Undibacterium seohonense</name>
    <dbReference type="NCBI Taxonomy" id="1344950"/>
    <lineage>
        <taxon>Bacteria</taxon>
        <taxon>Pseudomonadati</taxon>
        <taxon>Pseudomonadota</taxon>
        <taxon>Betaproteobacteria</taxon>
        <taxon>Burkholderiales</taxon>
        <taxon>Oxalobacteraceae</taxon>
        <taxon>Undibacterium</taxon>
    </lineage>
</organism>
<accession>A0ABR6X4A7</accession>
<feature type="domain" description="Bacterial Ig-like" evidence="1">
    <location>
        <begin position="1000"/>
        <end position="1103"/>
    </location>
</feature>
<dbReference type="Proteomes" id="UP000648257">
    <property type="component" value="Unassembled WGS sequence"/>
</dbReference>